<protein>
    <submittedName>
        <fullName evidence="9">Uncharacterized protein</fullName>
    </submittedName>
</protein>
<evidence type="ECO:0000256" key="6">
    <source>
        <dbReference type="ARBA" id="ARBA00023242"/>
    </source>
</evidence>
<gene>
    <name evidence="9" type="ORF">Slati_4032200</name>
</gene>
<dbReference type="SUPFAM" id="SSF48371">
    <property type="entry name" value="ARM repeat"/>
    <property type="match status" value="1"/>
</dbReference>
<evidence type="ECO:0000256" key="4">
    <source>
        <dbReference type="ARBA" id="ARBA00022776"/>
    </source>
</evidence>
<comment type="caution">
    <text evidence="9">The sequence shown here is derived from an EMBL/GenBank/DDBJ whole genome shotgun (WGS) entry which is preliminary data.</text>
</comment>
<comment type="subcellular location">
    <subcellularLocation>
        <location evidence="1">Nucleus</location>
    </subcellularLocation>
</comment>
<proteinExistence type="predicted"/>
<dbReference type="PANTHER" id="PTHR12663:SF0">
    <property type="entry name" value="PRECOCIOUS DISSOCIATION OF SISTERS 5, ISOFORM A"/>
    <property type="match status" value="1"/>
</dbReference>
<reference evidence="9" key="1">
    <citation type="submission" date="2020-06" db="EMBL/GenBank/DDBJ databases">
        <authorList>
            <person name="Li T."/>
            <person name="Hu X."/>
            <person name="Zhang T."/>
            <person name="Song X."/>
            <person name="Zhang H."/>
            <person name="Dai N."/>
            <person name="Sheng W."/>
            <person name="Hou X."/>
            <person name="Wei L."/>
        </authorList>
    </citation>
    <scope>NUCLEOTIDE SEQUENCE</scope>
    <source>
        <strain evidence="9">KEN1</strain>
        <tissue evidence="9">Leaf</tissue>
    </source>
</reference>
<dbReference type="GO" id="GO:0007064">
    <property type="term" value="P:mitotic sister chromatid cohesion"/>
    <property type="evidence" value="ECO:0007669"/>
    <property type="project" value="InterPro"/>
</dbReference>
<sequence length="970" mass="108545">MAQKLQQQLKELGSKLESPPASKDALIKLLKQGAACLSELDQSPPKPIVESMQPLLNAVVKPELLKHQDREVKLLVASCICEITRITAPEAPYDDDVLKDTFQLIVSTFSGLSDINGPTFGRRVVILETLARYRSCVVMLDLECDDHRGNVQYFLCCCQIYVFQFNLDLLVNLVKDFFRDDHPGNVFTSMQTIMEVLLEESEDVPENLLLILVSILGRDKEDVTLAARRLAMNVIGNCAAKLEPSIKQFLVSSMSGDSRPLKREINYHRVLYDIYRCAPQTLSGVVPYLTGELLSDQLDIRLKAVGLVGDLFALPGSTISEAFKPVFLEFLKRLTDRVVEVRMSVLEYVKICLLENPFGAEAQQMIYALSDRLLDYDENVRKQVVSVVCDVACHALTSIPVETVKLVSERLRDKSLPVKRYTMERLADIYRVSCMKRSSDSTKDDEYDWIVGKILRCFYEKISVDFSVKDKVTNWVRIFSGFDKVEVDYIAFQLHDLVSASYMFTTLVQVTTRDAEVPFPQTEGDGTEIEKKVMFCFRVMSRCFIDPAKAEESFQILDQLKDSNIWKILVQLLNPDTSSVQASNLRDDLLKILGQKHRLSEFLSTLSLKCSYLLFDKDHVKEILLEAGVKKSTGSTDLILSCMTILVILARFCPLLLGGIEEDLVPLLEDDNEIIKEGTLHILAKAGGTIREQLGVSSRQLYLFLSMLVHGDADGKSDVSSKDKESVLLLNSLLQCIKHSEDAFDAAKSKRPGSSKGLPPKGGSLSSEVRKRRTAGKSPKQRPKVMLKSKSFRESGGSPDGARPEITSSVDDSGSENERTEKSLADEELSDKDQKEEQDVEKGLSDAEEPKDDGKDSEDTESDNLHGSPHDAYGSDNEAISSSDKKQPNKNNEESADEADSLHSHATASEKLDGKTSASDSSDTELSDNEPLVLNFSHMHLEYLRRTVLTPTNPFFLKMQSMWKQRSGKK</sequence>
<evidence type="ECO:0000256" key="1">
    <source>
        <dbReference type="ARBA" id="ARBA00004123"/>
    </source>
</evidence>
<name>A0AAW2TRM1_9LAMI</name>
<dbReference type="CDD" id="cd19953">
    <property type="entry name" value="PDS5"/>
    <property type="match status" value="1"/>
</dbReference>
<evidence type="ECO:0000256" key="3">
    <source>
        <dbReference type="ARBA" id="ARBA00022763"/>
    </source>
</evidence>
<feature type="region of interest" description="Disordered" evidence="8">
    <location>
        <begin position="745"/>
        <end position="928"/>
    </location>
</feature>
<keyword evidence="5" id="KW-0234">DNA repair</keyword>
<dbReference type="GO" id="GO:0000785">
    <property type="term" value="C:chromatin"/>
    <property type="evidence" value="ECO:0007669"/>
    <property type="project" value="TreeGrafter"/>
</dbReference>
<evidence type="ECO:0000256" key="7">
    <source>
        <dbReference type="ARBA" id="ARBA00023306"/>
    </source>
</evidence>
<evidence type="ECO:0000256" key="8">
    <source>
        <dbReference type="SAM" id="MobiDB-lite"/>
    </source>
</evidence>
<accession>A0AAW2TRM1</accession>
<dbReference type="GO" id="GO:0051301">
    <property type="term" value="P:cell division"/>
    <property type="evidence" value="ECO:0007669"/>
    <property type="project" value="UniProtKB-KW"/>
</dbReference>
<feature type="compositionally biased region" description="Acidic residues" evidence="8">
    <location>
        <begin position="846"/>
        <end position="862"/>
    </location>
</feature>
<dbReference type="AlphaFoldDB" id="A0AAW2TRM1"/>
<feature type="region of interest" description="Disordered" evidence="8">
    <location>
        <begin position="1"/>
        <end position="20"/>
    </location>
</feature>
<dbReference type="InterPro" id="IPR011989">
    <property type="entry name" value="ARM-like"/>
</dbReference>
<dbReference type="Gene3D" id="1.25.10.10">
    <property type="entry name" value="Leucine-rich Repeat Variant"/>
    <property type="match status" value="1"/>
</dbReference>
<dbReference type="InterPro" id="IPR039776">
    <property type="entry name" value="Pds5"/>
</dbReference>
<dbReference type="InterPro" id="IPR016024">
    <property type="entry name" value="ARM-type_fold"/>
</dbReference>
<dbReference type="Pfam" id="PF20168">
    <property type="entry name" value="PDS5"/>
    <property type="match status" value="1"/>
</dbReference>
<feature type="compositionally biased region" description="Basic and acidic residues" evidence="8">
    <location>
        <begin position="816"/>
        <end position="845"/>
    </location>
</feature>
<evidence type="ECO:0000256" key="2">
    <source>
        <dbReference type="ARBA" id="ARBA00022618"/>
    </source>
</evidence>
<dbReference type="GO" id="GO:0035825">
    <property type="term" value="P:homologous recombination"/>
    <property type="evidence" value="ECO:0007669"/>
    <property type="project" value="UniProtKB-ARBA"/>
</dbReference>
<organism evidence="9">
    <name type="scientific">Sesamum latifolium</name>
    <dbReference type="NCBI Taxonomy" id="2727402"/>
    <lineage>
        <taxon>Eukaryota</taxon>
        <taxon>Viridiplantae</taxon>
        <taxon>Streptophyta</taxon>
        <taxon>Embryophyta</taxon>
        <taxon>Tracheophyta</taxon>
        <taxon>Spermatophyta</taxon>
        <taxon>Magnoliopsida</taxon>
        <taxon>eudicotyledons</taxon>
        <taxon>Gunneridae</taxon>
        <taxon>Pentapetalae</taxon>
        <taxon>asterids</taxon>
        <taxon>lamiids</taxon>
        <taxon>Lamiales</taxon>
        <taxon>Pedaliaceae</taxon>
        <taxon>Sesamum</taxon>
    </lineage>
</organism>
<keyword evidence="7" id="KW-0131">Cell cycle</keyword>
<reference evidence="9" key="2">
    <citation type="journal article" date="2024" name="Plant">
        <title>Genomic evolution and insights into agronomic trait innovations of Sesamum species.</title>
        <authorList>
            <person name="Miao H."/>
            <person name="Wang L."/>
            <person name="Qu L."/>
            <person name="Liu H."/>
            <person name="Sun Y."/>
            <person name="Le M."/>
            <person name="Wang Q."/>
            <person name="Wei S."/>
            <person name="Zheng Y."/>
            <person name="Lin W."/>
            <person name="Duan Y."/>
            <person name="Cao H."/>
            <person name="Xiong S."/>
            <person name="Wang X."/>
            <person name="Wei L."/>
            <person name="Li C."/>
            <person name="Ma Q."/>
            <person name="Ju M."/>
            <person name="Zhao R."/>
            <person name="Li G."/>
            <person name="Mu C."/>
            <person name="Tian Q."/>
            <person name="Mei H."/>
            <person name="Zhang T."/>
            <person name="Gao T."/>
            <person name="Zhang H."/>
        </authorList>
    </citation>
    <scope>NUCLEOTIDE SEQUENCE</scope>
    <source>
        <strain evidence="9">KEN1</strain>
    </source>
</reference>
<dbReference type="EMBL" id="JACGWN010000014">
    <property type="protein sequence ID" value="KAL0407183.1"/>
    <property type="molecule type" value="Genomic_DNA"/>
</dbReference>
<evidence type="ECO:0000313" key="9">
    <source>
        <dbReference type="EMBL" id="KAL0407183.1"/>
    </source>
</evidence>
<dbReference type="GO" id="GO:0006281">
    <property type="term" value="P:DNA repair"/>
    <property type="evidence" value="ECO:0007669"/>
    <property type="project" value="UniProtKB-KW"/>
</dbReference>
<feature type="compositionally biased region" description="Basic residues" evidence="8">
    <location>
        <begin position="770"/>
        <end position="787"/>
    </location>
</feature>
<keyword evidence="3" id="KW-0227">DNA damage</keyword>
<feature type="compositionally biased region" description="Low complexity" evidence="8">
    <location>
        <begin position="752"/>
        <end position="767"/>
    </location>
</feature>
<keyword evidence="4" id="KW-0498">Mitosis</keyword>
<dbReference type="PANTHER" id="PTHR12663">
    <property type="entry name" value="ANDROGEN INDUCED INHIBITOR OF PROLIFERATION AS3 / PDS5-RELATED"/>
    <property type="match status" value="1"/>
</dbReference>
<feature type="compositionally biased region" description="Basic and acidic residues" evidence="8">
    <location>
        <begin position="900"/>
        <end position="914"/>
    </location>
</feature>
<keyword evidence="2" id="KW-0132">Cell division</keyword>
<dbReference type="GO" id="GO:0005634">
    <property type="term" value="C:nucleus"/>
    <property type="evidence" value="ECO:0007669"/>
    <property type="project" value="UniProtKB-SubCell"/>
</dbReference>
<feature type="compositionally biased region" description="Basic and acidic residues" evidence="8">
    <location>
        <begin position="883"/>
        <end position="893"/>
    </location>
</feature>
<keyword evidence="6" id="KW-0539">Nucleus</keyword>
<evidence type="ECO:0000256" key="5">
    <source>
        <dbReference type="ARBA" id="ARBA00023204"/>
    </source>
</evidence>